<proteinExistence type="predicted"/>
<name>A0ABS4ULC1_9ACTN</name>
<reference evidence="1 2" key="1">
    <citation type="submission" date="2021-03" db="EMBL/GenBank/DDBJ databases">
        <title>Sequencing the genomes of 1000 actinobacteria strains.</title>
        <authorList>
            <person name="Klenk H.-P."/>
        </authorList>
    </citation>
    <scope>NUCLEOTIDE SEQUENCE [LARGE SCALE GENOMIC DNA]</scope>
    <source>
        <strain evidence="1 2">DSM 18824</strain>
    </source>
</reference>
<organism evidence="1 2">
    <name type="scientific">Kribbella aluminosa</name>
    <dbReference type="NCBI Taxonomy" id="416017"/>
    <lineage>
        <taxon>Bacteria</taxon>
        <taxon>Bacillati</taxon>
        <taxon>Actinomycetota</taxon>
        <taxon>Actinomycetes</taxon>
        <taxon>Propionibacteriales</taxon>
        <taxon>Kribbellaceae</taxon>
        <taxon>Kribbella</taxon>
    </lineage>
</organism>
<comment type="caution">
    <text evidence="1">The sequence shown here is derived from an EMBL/GenBank/DDBJ whole genome shotgun (WGS) entry which is preliminary data.</text>
</comment>
<keyword evidence="2" id="KW-1185">Reference proteome</keyword>
<sequence length="53" mass="5740">MLERLLTTDAISYSDGNGARQVSKFPVCIVTVSPDGINEVMWQLNGEKLTAVA</sequence>
<dbReference type="EMBL" id="JAGINT010000001">
    <property type="protein sequence ID" value="MBP2352438.1"/>
    <property type="molecule type" value="Genomic_DNA"/>
</dbReference>
<dbReference type="RefSeq" id="WP_209695190.1">
    <property type="nucleotide sequence ID" value="NZ_BAAAVU010000009.1"/>
</dbReference>
<evidence type="ECO:0000313" key="2">
    <source>
        <dbReference type="Proteomes" id="UP000755585"/>
    </source>
</evidence>
<evidence type="ECO:0000313" key="1">
    <source>
        <dbReference type="EMBL" id="MBP2352438.1"/>
    </source>
</evidence>
<protein>
    <submittedName>
        <fullName evidence="1">Uncharacterized protein</fullName>
    </submittedName>
</protein>
<accession>A0ABS4ULC1</accession>
<gene>
    <name evidence="1" type="ORF">JOF29_003521</name>
</gene>
<dbReference type="Proteomes" id="UP000755585">
    <property type="component" value="Unassembled WGS sequence"/>
</dbReference>